<feature type="region of interest" description="Disordered" evidence="2">
    <location>
        <begin position="479"/>
        <end position="509"/>
    </location>
</feature>
<proteinExistence type="predicted"/>
<gene>
    <name evidence="4" type="ORF">GZ085_03725</name>
</gene>
<feature type="compositionally biased region" description="Low complexity" evidence="2">
    <location>
        <begin position="492"/>
        <end position="509"/>
    </location>
</feature>
<dbReference type="AlphaFoldDB" id="A0A7C9JWK0"/>
<evidence type="ECO:0000313" key="5">
    <source>
        <dbReference type="Proteomes" id="UP000483432"/>
    </source>
</evidence>
<keyword evidence="3" id="KW-0472">Membrane</keyword>
<keyword evidence="1" id="KW-0175">Coiled coil</keyword>
<evidence type="ECO:0000313" key="4">
    <source>
        <dbReference type="EMBL" id="NDP47496.1"/>
    </source>
</evidence>
<organism evidence="4 5">
    <name type="scientific">Sulfuriferula multivorans</name>
    <dbReference type="NCBI Taxonomy" id="1559896"/>
    <lineage>
        <taxon>Bacteria</taxon>
        <taxon>Pseudomonadati</taxon>
        <taxon>Pseudomonadota</taxon>
        <taxon>Betaproteobacteria</taxon>
        <taxon>Nitrosomonadales</taxon>
        <taxon>Sulfuricellaceae</taxon>
        <taxon>Sulfuriferula</taxon>
    </lineage>
</organism>
<feature type="coiled-coil region" evidence="1">
    <location>
        <begin position="118"/>
        <end position="145"/>
    </location>
</feature>
<name>A0A7C9JWK0_9PROT</name>
<feature type="transmembrane region" description="Helical" evidence="3">
    <location>
        <begin position="188"/>
        <end position="214"/>
    </location>
</feature>
<feature type="transmembrane region" description="Helical" evidence="3">
    <location>
        <begin position="160"/>
        <end position="182"/>
    </location>
</feature>
<evidence type="ECO:0000256" key="1">
    <source>
        <dbReference type="SAM" id="Coils"/>
    </source>
</evidence>
<evidence type="ECO:0000256" key="3">
    <source>
        <dbReference type="SAM" id="Phobius"/>
    </source>
</evidence>
<feature type="transmembrane region" description="Helical" evidence="3">
    <location>
        <begin position="275"/>
        <end position="293"/>
    </location>
</feature>
<comment type="caution">
    <text evidence="4">The sequence shown here is derived from an EMBL/GenBank/DDBJ whole genome shotgun (WGS) entry which is preliminary data.</text>
</comment>
<protein>
    <recommendedName>
        <fullName evidence="6">Transmembrane protein</fullName>
    </recommendedName>
</protein>
<dbReference type="Proteomes" id="UP000483432">
    <property type="component" value="Unassembled WGS sequence"/>
</dbReference>
<keyword evidence="3" id="KW-1133">Transmembrane helix</keyword>
<evidence type="ECO:0008006" key="6">
    <source>
        <dbReference type="Google" id="ProtNLM"/>
    </source>
</evidence>
<accession>A0A7C9JWK0</accession>
<sequence>MSDDALRWRSTKGKDGSLKWEGVKPYNKDEAFRKFAPEQNGIRYGQATPQHKDVALTSDENAMLSDVNDHISKYIQDWHIRCAGEIGKDLNQIGAETNSRDMFSTIKHDFGKAELDSRETYLNSNKQLLAEKDQARRDLNAFRGTHKGRPNIASYPDSNVLHFGIVFLCLVAEGIANAYFFSDNSLGLIGGFLEALLISLANVVASFMAGWLCLREINHKSTVRKALGLIGFMVIVVFLVFLHLASAQYREALQRSGDVEFFTSLAFNPSTLQDMQSFLLMGIGAVISLFAMYKGYTFDDPYPGYGKVYRIWKDRNDKVSEAQLNYTREVNAAYNVAVQAVDAISAKLDSKMGSLKDFEAEMSTYFACVDSYYSQAQGAASALITAFRGGVETSWGTSGTFPVPLDLLNSKLQPIDPSQLKNDVKARLNQLLDAILASREYYAEKREDMIQQLEAEREARIGKMEDTVQSLIEQIKLEKEQDQKEQDKVEHSSTSLTDSLLISDAVESR</sequence>
<dbReference type="EMBL" id="JAAFGW010000035">
    <property type="protein sequence ID" value="NDP47496.1"/>
    <property type="molecule type" value="Genomic_DNA"/>
</dbReference>
<keyword evidence="3" id="KW-0812">Transmembrane</keyword>
<feature type="compositionally biased region" description="Basic and acidic residues" evidence="2">
    <location>
        <begin position="479"/>
        <end position="491"/>
    </location>
</feature>
<feature type="transmembrane region" description="Helical" evidence="3">
    <location>
        <begin position="226"/>
        <end position="245"/>
    </location>
</feature>
<evidence type="ECO:0000256" key="2">
    <source>
        <dbReference type="SAM" id="MobiDB-lite"/>
    </source>
</evidence>
<reference evidence="4 5" key="1">
    <citation type="submission" date="2019-09" db="EMBL/GenBank/DDBJ databases">
        <title>H2 Metabolism Revealed by Metagenomic Analysis in Subglacial Sediment of East Antarctica.</title>
        <authorList>
            <person name="Yang Z."/>
            <person name="Zhang Y."/>
            <person name="Lv Y."/>
            <person name="Yan W."/>
            <person name="Xiao X."/>
            <person name="Sun B."/>
            <person name="Ma H."/>
        </authorList>
    </citation>
    <scope>NUCLEOTIDE SEQUENCE [LARGE SCALE GENOMIC DNA]</scope>
    <source>
        <strain evidence="4">Bin2_2</strain>
    </source>
</reference>